<accession>A0A7J7WDD8</accession>
<dbReference type="Proteomes" id="UP000558488">
    <property type="component" value="Unassembled WGS sequence"/>
</dbReference>
<dbReference type="AlphaFoldDB" id="A0A7J7WDD8"/>
<organism evidence="2 3">
    <name type="scientific">Pipistrellus kuhlii</name>
    <name type="common">Kuhl's pipistrelle</name>
    <dbReference type="NCBI Taxonomy" id="59472"/>
    <lineage>
        <taxon>Eukaryota</taxon>
        <taxon>Metazoa</taxon>
        <taxon>Chordata</taxon>
        <taxon>Craniata</taxon>
        <taxon>Vertebrata</taxon>
        <taxon>Euteleostomi</taxon>
        <taxon>Mammalia</taxon>
        <taxon>Eutheria</taxon>
        <taxon>Laurasiatheria</taxon>
        <taxon>Chiroptera</taxon>
        <taxon>Yangochiroptera</taxon>
        <taxon>Vespertilionidae</taxon>
        <taxon>Pipistrellus</taxon>
    </lineage>
</organism>
<evidence type="ECO:0000256" key="1">
    <source>
        <dbReference type="SAM" id="MobiDB-lite"/>
    </source>
</evidence>
<evidence type="ECO:0000313" key="3">
    <source>
        <dbReference type="Proteomes" id="UP000558488"/>
    </source>
</evidence>
<feature type="region of interest" description="Disordered" evidence="1">
    <location>
        <begin position="58"/>
        <end position="123"/>
    </location>
</feature>
<feature type="compositionally biased region" description="Polar residues" evidence="1">
    <location>
        <begin position="92"/>
        <end position="109"/>
    </location>
</feature>
<dbReference type="EMBL" id="JACAGB010000011">
    <property type="protein sequence ID" value="KAF6335412.1"/>
    <property type="molecule type" value="Genomic_DNA"/>
</dbReference>
<proteinExistence type="predicted"/>
<reference evidence="2 3" key="1">
    <citation type="journal article" date="2020" name="Nature">
        <title>Six reference-quality genomes reveal evolution of bat adaptations.</title>
        <authorList>
            <person name="Jebb D."/>
            <person name="Huang Z."/>
            <person name="Pippel M."/>
            <person name="Hughes G.M."/>
            <person name="Lavrichenko K."/>
            <person name="Devanna P."/>
            <person name="Winkler S."/>
            <person name="Jermiin L.S."/>
            <person name="Skirmuntt E.C."/>
            <person name="Katzourakis A."/>
            <person name="Burkitt-Gray L."/>
            <person name="Ray D.A."/>
            <person name="Sullivan K.A.M."/>
            <person name="Roscito J.G."/>
            <person name="Kirilenko B.M."/>
            <person name="Davalos L.M."/>
            <person name="Corthals A.P."/>
            <person name="Power M.L."/>
            <person name="Jones G."/>
            <person name="Ransome R.D."/>
            <person name="Dechmann D.K.N."/>
            <person name="Locatelli A.G."/>
            <person name="Puechmaille S.J."/>
            <person name="Fedrigo O."/>
            <person name="Jarvis E.D."/>
            <person name="Hiller M."/>
            <person name="Vernes S.C."/>
            <person name="Myers E.W."/>
            <person name="Teeling E.C."/>
        </authorList>
    </citation>
    <scope>NUCLEOTIDE SEQUENCE [LARGE SCALE GENOMIC DNA]</scope>
    <source>
        <strain evidence="2">MPipKuh1</strain>
        <tissue evidence="2">Flight muscle</tissue>
    </source>
</reference>
<gene>
    <name evidence="2" type="ORF">mPipKuh1_008093</name>
</gene>
<protein>
    <submittedName>
        <fullName evidence="2">Uncharacterized protein</fullName>
    </submittedName>
</protein>
<keyword evidence="3" id="KW-1185">Reference proteome</keyword>
<sequence length="123" mass="13650">MSDTGVFAERVQAPMAVARTASRWDSEEPQSYQLPSRLMRAWGVGSKVSFWLRYKTEPVRSSPEPPHLQPASRLQEKNVPPKHPQIPRTRLISESTGVRGQGGAESSVSKKAGPGRCARRLEL</sequence>
<evidence type="ECO:0000313" key="2">
    <source>
        <dbReference type="EMBL" id="KAF6335412.1"/>
    </source>
</evidence>
<comment type="caution">
    <text evidence="2">The sequence shown here is derived from an EMBL/GenBank/DDBJ whole genome shotgun (WGS) entry which is preliminary data.</text>
</comment>
<name>A0A7J7WDD8_PIPKU</name>